<reference evidence="1" key="2">
    <citation type="submission" date="2025-09" db="UniProtKB">
        <authorList>
            <consortium name="Ensembl"/>
        </authorList>
    </citation>
    <scope>IDENTIFICATION</scope>
</reference>
<evidence type="ECO:0000313" key="2">
    <source>
        <dbReference type="Proteomes" id="UP000694522"/>
    </source>
</evidence>
<accession>A0A8B9GAI5</accession>
<sequence>KHFCCAVPAEGTTDLPGGTRVLHHSKISTALLPSSWGRRGPGWLSGPCNGDSTTSLSEVLA</sequence>
<dbReference type="Proteomes" id="UP000694522">
    <property type="component" value="Unplaced"/>
</dbReference>
<proteinExistence type="predicted"/>
<reference evidence="1" key="1">
    <citation type="submission" date="2025-08" db="UniProtKB">
        <authorList>
            <consortium name="Ensembl"/>
        </authorList>
    </citation>
    <scope>IDENTIFICATION</scope>
</reference>
<keyword evidence="2" id="KW-1185">Reference proteome</keyword>
<name>A0A8B9GAI5_9PSIT</name>
<dbReference type="Ensembl" id="ENSACOT00000022883.1">
    <property type="protein sequence ID" value="ENSACOP00000022104.1"/>
    <property type="gene ID" value="ENSACOG00000015077.1"/>
</dbReference>
<protein>
    <submittedName>
        <fullName evidence="1">Uncharacterized protein</fullName>
    </submittedName>
</protein>
<dbReference type="AlphaFoldDB" id="A0A8B9GAI5"/>
<evidence type="ECO:0000313" key="1">
    <source>
        <dbReference type="Ensembl" id="ENSACOP00000022104.1"/>
    </source>
</evidence>
<organism evidence="1 2">
    <name type="scientific">Amazona collaria</name>
    <name type="common">yellow-billed parrot</name>
    <dbReference type="NCBI Taxonomy" id="241587"/>
    <lineage>
        <taxon>Eukaryota</taxon>
        <taxon>Metazoa</taxon>
        <taxon>Chordata</taxon>
        <taxon>Craniata</taxon>
        <taxon>Vertebrata</taxon>
        <taxon>Euteleostomi</taxon>
        <taxon>Archelosauria</taxon>
        <taxon>Archosauria</taxon>
        <taxon>Dinosauria</taxon>
        <taxon>Saurischia</taxon>
        <taxon>Theropoda</taxon>
        <taxon>Coelurosauria</taxon>
        <taxon>Aves</taxon>
        <taxon>Neognathae</taxon>
        <taxon>Neoaves</taxon>
        <taxon>Telluraves</taxon>
        <taxon>Australaves</taxon>
        <taxon>Psittaciformes</taxon>
        <taxon>Psittacidae</taxon>
        <taxon>Amazona</taxon>
    </lineage>
</organism>